<keyword evidence="1" id="KW-0732">Signal</keyword>
<dbReference type="EMBL" id="CP035758">
    <property type="protein sequence ID" value="QBD79418.1"/>
    <property type="molecule type" value="Genomic_DNA"/>
</dbReference>
<proteinExistence type="predicted"/>
<sequence length="294" mass="31445">MRKSIICCSLALLLAGILGLAANVQGWGASAKAASADVTPTPGITSCGVPVSQATCGWYMAHYVFYQAHIVPNFLGLGSHIEYTPVVLPGAFCFICLDNGDGGPVKGKRTTTEILASEELGNEAGEVTSVGHLTIDETASKNPLTNDEKWTAQFLSKYIYNDPQDDLLLKNVDNQARDGSGNTADLTRTNVAKNIKNRIDIISPITRDDGNVISAILKKNGQVGPNGEVALNLRNSKLKISDMGNVMARLVKAAHLQNVKLNISRVIVIQDVTPGVHPAWKIFDYNPLLGALIP</sequence>
<keyword evidence="3" id="KW-1185">Reference proteome</keyword>
<evidence type="ECO:0000313" key="2">
    <source>
        <dbReference type="EMBL" id="QBD79418.1"/>
    </source>
</evidence>
<dbReference type="RefSeq" id="WP_129890471.1">
    <property type="nucleotide sequence ID" value="NZ_CP035758.1"/>
</dbReference>
<dbReference type="KEGG" id="kbs:EPA93_26895"/>
<gene>
    <name evidence="2" type="ORF">EPA93_26895</name>
</gene>
<evidence type="ECO:0000256" key="1">
    <source>
        <dbReference type="SAM" id="SignalP"/>
    </source>
</evidence>
<feature type="chain" id="PRO_5020294553" description="GerMN domain-containing protein" evidence="1">
    <location>
        <begin position="22"/>
        <end position="294"/>
    </location>
</feature>
<name>A0A4P6JUU1_KTERU</name>
<dbReference type="Proteomes" id="UP000290365">
    <property type="component" value="Chromosome"/>
</dbReference>
<evidence type="ECO:0000313" key="3">
    <source>
        <dbReference type="Proteomes" id="UP000290365"/>
    </source>
</evidence>
<reference evidence="2 3" key="1">
    <citation type="submission" date="2019-01" db="EMBL/GenBank/DDBJ databases">
        <title>Ktedonosporobacter rubrisoli SCAWS-G2.</title>
        <authorList>
            <person name="Huang Y."/>
            <person name="Yan B."/>
        </authorList>
    </citation>
    <scope>NUCLEOTIDE SEQUENCE [LARGE SCALE GENOMIC DNA]</scope>
    <source>
        <strain evidence="2 3">SCAWS-G2</strain>
    </source>
</reference>
<protein>
    <recommendedName>
        <fullName evidence="4">GerMN domain-containing protein</fullName>
    </recommendedName>
</protein>
<dbReference type="AlphaFoldDB" id="A0A4P6JUU1"/>
<feature type="signal peptide" evidence="1">
    <location>
        <begin position="1"/>
        <end position="21"/>
    </location>
</feature>
<accession>A0A4P6JUU1</accession>
<organism evidence="2 3">
    <name type="scientific">Ktedonosporobacter rubrisoli</name>
    <dbReference type="NCBI Taxonomy" id="2509675"/>
    <lineage>
        <taxon>Bacteria</taxon>
        <taxon>Bacillati</taxon>
        <taxon>Chloroflexota</taxon>
        <taxon>Ktedonobacteria</taxon>
        <taxon>Ktedonobacterales</taxon>
        <taxon>Ktedonosporobacteraceae</taxon>
        <taxon>Ktedonosporobacter</taxon>
    </lineage>
</organism>
<evidence type="ECO:0008006" key="4">
    <source>
        <dbReference type="Google" id="ProtNLM"/>
    </source>
</evidence>